<reference evidence="4 5" key="1">
    <citation type="submission" date="2024-02" db="EMBL/GenBank/DDBJ databases">
        <title>Complete genome sequence of Pelagibacterium nitratireducens ZH15.</title>
        <authorList>
            <person name="Zhao L.H."/>
        </authorList>
    </citation>
    <scope>NUCLEOTIDE SEQUENCE [LARGE SCALE GENOMIC DNA]</scope>
    <source>
        <strain evidence="4 5">ZH15</strain>
    </source>
</reference>
<keyword evidence="2" id="KW-1133">Transmembrane helix</keyword>
<evidence type="ECO:0000256" key="1">
    <source>
        <dbReference type="SAM" id="MobiDB-lite"/>
    </source>
</evidence>
<keyword evidence="2" id="KW-0472">Membrane</keyword>
<evidence type="ECO:0000259" key="3">
    <source>
        <dbReference type="Pfam" id="PF13400"/>
    </source>
</evidence>
<dbReference type="InterPro" id="IPR028087">
    <property type="entry name" value="Tad_N"/>
</dbReference>
<proteinExistence type="predicted"/>
<dbReference type="Pfam" id="PF13400">
    <property type="entry name" value="Tad"/>
    <property type="match status" value="1"/>
</dbReference>
<name>A0ABZ2I5H0_9HYPH</name>
<feature type="domain" description="Putative Flp pilus-assembly TadG-like N-terminal" evidence="3">
    <location>
        <begin position="14"/>
        <end position="56"/>
    </location>
</feature>
<evidence type="ECO:0000313" key="5">
    <source>
        <dbReference type="Proteomes" id="UP001369958"/>
    </source>
</evidence>
<keyword evidence="5" id="KW-1185">Reference proteome</keyword>
<keyword evidence="2" id="KW-0812">Transmembrane</keyword>
<sequence length="400" mass="44795">MGRSLLDLVRREDGVVAVIFAVMAIPFIAMAGWAVDYVRLQHVQEKLQIEADAAALNALIEDVEWEVVHDSAIAELGRNYDGNWADEIEVTGGWLSEFDFEVVAEADVPLAFIRLLPGVGDTQHVRVTAVARVSEPELHYSPPEFTALEFEAWDFNRLWLYCYWPDRPINDPTRPRRTQMVPIADNGGSVFTPDPGDPRDEDSPIEDSNLRSMYETRTMLGTEQLDTQEQGIWRQISGGSGTSRRYTYLMPQCPSGSYLSMRLENVREALEGVRRGWHTAARWDSGGTRYNHYSDTVSASGEADDYTGLGSITILETIICDTLIQCRTNPSSGGLIPPRQTGRDPQEAMEGCTPGRFMYYGWEDRPPEGGGSDRDYDDIRVVMACPQEVSSGERNARLLI</sequence>
<protein>
    <submittedName>
        <fullName evidence="4">Tad domain-containing protein</fullName>
    </submittedName>
</protein>
<gene>
    <name evidence="4" type="ORF">V6617_08350</name>
</gene>
<dbReference type="Proteomes" id="UP001369958">
    <property type="component" value="Chromosome"/>
</dbReference>
<feature type="region of interest" description="Disordered" evidence="1">
    <location>
        <begin position="181"/>
        <end position="210"/>
    </location>
</feature>
<dbReference type="RefSeq" id="WP_338610388.1">
    <property type="nucleotide sequence ID" value="NZ_CP146275.1"/>
</dbReference>
<evidence type="ECO:0000313" key="4">
    <source>
        <dbReference type="EMBL" id="WWT34460.1"/>
    </source>
</evidence>
<evidence type="ECO:0000256" key="2">
    <source>
        <dbReference type="SAM" id="Phobius"/>
    </source>
</evidence>
<dbReference type="EMBL" id="CP146275">
    <property type="protein sequence ID" value="WWT34460.1"/>
    <property type="molecule type" value="Genomic_DNA"/>
</dbReference>
<accession>A0ABZ2I5H0</accession>
<feature type="transmembrane region" description="Helical" evidence="2">
    <location>
        <begin position="15"/>
        <end position="38"/>
    </location>
</feature>
<organism evidence="4 5">
    <name type="scientific">Pelagibacterium nitratireducens</name>
    <dbReference type="NCBI Taxonomy" id="1046114"/>
    <lineage>
        <taxon>Bacteria</taxon>
        <taxon>Pseudomonadati</taxon>
        <taxon>Pseudomonadota</taxon>
        <taxon>Alphaproteobacteria</taxon>
        <taxon>Hyphomicrobiales</taxon>
        <taxon>Devosiaceae</taxon>
        <taxon>Pelagibacterium</taxon>
    </lineage>
</organism>